<evidence type="ECO:0000313" key="3">
    <source>
        <dbReference type="Proteomes" id="UP000266673"/>
    </source>
</evidence>
<proteinExistence type="predicted"/>
<dbReference type="OrthoDB" id="10261027at2759"/>
<evidence type="ECO:0000259" key="1">
    <source>
        <dbReference type="PROSITE" id="PS50011"/>
    </source>
</evidence>
<evidence type="ECO:0000313" key="2">
    <source>
        <dbReference type="EMBL" id="RIB11102.1"/>
    </source>
</evidence>
<feature type="domain" description="Protein kinase" evidence="1">
    <location>
        <begin position="1"/>
        <end position="121"/>
    </location>
</feature>
<dbReference type="GO" id="GO:0005524">
    <property type="term" value="F:ATP binding"/>
    <property type="evidence" value="ECO:0007669"/>
    <property type="project" value="InterPro"/>
</dbReference>
<dbReference type="AlphaFoldDB" id="A0A397ULH4"/>
<dbReference type="PROSITE" id="PS50011">
    <property type="entry name" value="PROTEIN_KINASE_DOM"/>
    <property type="match status" value="1"/>
</dbReference>
<dbReference type="EMBL" id="QKWP01001172">
    <property type="protein sequence ID" value="RIB11102.1"/>
    <property type="molecule type" value="Genomic_DNA"/>
</dbReference>
<dbReference type="Gene3D" id="1.10.510.10">
    <property type="entry name" value="Transferase(Phosphotransferase) domain 1"/>
    <property type="match status" value="1"/>
</dbReference>
<accession>A0A397ULH4</accession>
<dbReference type="GO" id="GO:0004674">
    <property type="term" value="F:protein serine/threonine kinase activity"/>
    <property type="evidence" value="ECO:0007669"/>
    <property type="project" value="TreeGrafter"/>
</dbReference>
<name>A0A397ULH4_9GLOM</name>
<dbReference type="InterPro" id="IPR001245">
    <property type="entry name" value="Ser-Thr/Tyr_kinase_cat_dom"/>
</dbReference>
<dbReference type="PANTHER" id="PTHR44329">
    <property type="entry name" value="SERINE/THREONINE-PROTEIN KINASE TNNI3K-RELATED"/>
    <property type="match status" value="1"/>
</dbReference>
<dbReference type="SUPFAM" id="SSF56112">
    <property type="entry name" value="Protein kinase-like (PK-like)"/>
    <property type="match status" value="1"/>
</dbReference>
<keyword evidence="3" id="KW-1185">Reference proteome</keyword>
<dbReference type="InterPro" id="IPR051681">
    <property type="entry name" value="Ser/Thr_Kinases-Pseudokinases"/>
</dbReference>
<reference evidence="2 3" key="1">
    <citation type="submission" date="2018-06" db="EMBL/GenBank/DDBJ databases">
        <title>Comparative genomics reveals the genomic features of Rhizophagus irregularis, R. cerebriforme, R. diaphanum and Gigaspora rosea, and their symbiotic lifestyle signature.</title>
        <authorList>
            <person name="Morin E."/>
            <person name="San Clemente H."/>
            <person name="Chen E.C.H."/>
            <person name="De La Providencia I."/>
            <person name="Hainaut M."/>
            <person name="Kuo A."/>
            <person name="Kohler A."/>
            <person name="Murat C."/>
            <person name="Tang N."/>
            <person name="Roy S."/>
            <person name="Loubradou J."/>
            <person name="Henrissat B."/>
            <person name="Grigoriev I.V."/>
            <person name="Corradi N."/>
            <person name="Roux C."/>
            <person name="Martin F.M."/>
        </authorList>
    </citation>
    <scope>NUCLEOTIDE SEQUENCE [LARGE SCALE GENOMIC DNA]</scope>
    <source>
        <strain evidence="2 3">DAOM 194757</strain>
    </source>
</reference>
<protein>
    <submittedName>
        <fullName evidence="2">Kinase-like domain-containing protein</fullName>
    </submittedName>
</protein>
<dbReference type="Pfam" id="PF07714">
    <property type="entry name" value="PK_Tyr_Ser-Thr"/>
    <property type="match status" value="1"/>
</dbReference>
<dbReference type="InterPro" id="IPR000719">
    <property type="entry name" value="Prot_kinase_dom"/>
</dbReference>
<dbReference type="Proteomes" id="UP000266673">
    <property type="component" value="Unassembled WGS sequence"/>
</dbReference>
<dbReference type="InterPro" id="IPR011009">
    <property type="entry name" value="Kinase-like_dom_sf"/>
</dbReference>
<organism evidence="2 3">
    <name type="scientific">Gigaspora rosea</name>
    <dbReference type="NCBI Taxonomy" id="44941"/>
    <lineage>
        <taxon>Eukaryota</taxon>
        <taxon>Fungi</taxon>
        <taxon>Fungi incertae sedis</taxon>
        <taxon>Mucoromycota</taxon>
        <taxon>Glomeromycotina</taxon>
        <taxon>Glomeromycetes</taxon>
        <taxon>Diversisporales</taxon>
        <taxon>Gigasporaceae</taxon>
        <taxon>Gigaspora</taxon>
    </lineage>
</organism>
<keyword evidence="2" id="KW-0808">Transferase</keyword>
<gene>
    <name evidence="2" type="ORF">C2G38_2204322</name>
</gene>
<sequence length="135" mass="15739">MISDFWSFESTRKSDHSFATLHEERITYEYFDPQIFIQSRFIPNIKSDIYSLGVILWQLTSGIRPFSKVPNRHSLAVDILNGKREKTVPGTPSGYAKLYETCWSAKPKKRPKLEKILHKLQQSREATEIIENHIS</sequence>
<comment type="caution">
    <text evidence="2">The sequence shown here is derived from an EMBL/GenBank/DDBJ whole genome shotgun (WGS) entry which is preliminary data.</text>
</comment>
<keyword evidence="2" id="KW-0418">Kinase</keyword>